<dbReference type="InterPro" id="IPR040932">
    <property type="entry name" value="Csm4_C"/>
</dbReference>
<keyword evidence="3" id="KW-0694">RNA-binding</keyword>
<keyword evidence="4" id="KW-0051">Antiviral defense</keyword>
<dbReference type="AlphaFoldDB" id="A0A286U275"/>
<comment type="caution">
    <text evidence="6">The sequence shown here is derived from an EMBL/GenBank/DDBJ whole genome shotgun (WGS) entry which is preliminary data.</text>
</comment>
<evidence type="ECO:0000313" key="6">
    <source>
        <dbReference type="EMBL" id="GAX62161.1"/>
    </source>
</evidence>
<dbReference type="InterPro" id="IPR005510">
    <property type="entry name" value="Csm4"/>
</dbReference>
<name>A0A286U275_9BACT</name>
<dbReference type="EMBL" id="BAOS01000028">
    <property type="protein sequence ID" value="GAX62161.1"/>
    <property type="molecule type" value="Genomic_DNA"/>
</dbReference>
<proteinExistence type="inferred from homology"/>
<evidence type="ECO:0000313" key="7">
    <source>
        <dbReference type="Proteomes" id="UP000218542"/>
    </source>
</evidence>
<dbReference type="GO" id="GO:0003723">
    <property type="term" value="F:RNA binding"/>
    <property type="evidence" value="ECO:0007669"/>
    <property type="project" value="UniProtKB-KW"/>
</dbReference>
<sequence>MKYVIELNFRNGVHFGSDVAGYGVEDVQGIAHSDTIFSGLINTLASISHIFNQKQWIKNLLNKTINEDNIYVPFRVSSFGFVDTSQSSHRYFIPKPLILPENLIDDKQKYEFGKEFKNRKFISIETFQKWQRNEPLDLKAILDEDKSLFWVEESRTQNVTQSVSHAAQIYHTGIVFYLKDIKPFFLLDLDEEEFSFDDFKKLMDVLKYNGLGGRRTSGCGLFDFSDNDWFCIDIETAKEQRRLNPSFSDQKIPGRARFCEMFKIKSEFYYIFSLFFPDDVRKLKSIAYDLTQRKGWSFSSSSYEQLKRKTCYMFSEGSIFASELRGNLVNVTPQEFNKHRIFRNGLPFAIPFCEKIK</sequence>
<evidence type="ECO:0000256" key="3">
    <source>
        <dbReference type="ARBA" id="ARBA00022884"/>
    </source>
</evidence>
<keyword evidence="7" id="KW-1185">Reference proteome</keyword>
<comment type="similarity">
    <text evidence="1">Belongs to the CRISPR-associated Csm4 family.</text>
</comment>
<evidence type="ECO:0000259" key="5">
    <source>
        <dbReference type="Pfam" id="PF17953"/>
    </source>
</evidence>
<dbReference type="NCBIfam" id="TIGR01903">
    <property type="entry name" value="cas5_csm4"/>
    <property type="match status" value="2"/>
</dbReference>
<organism evidence="6 7">
    <name type="scientific">Candidatus Scalindua japonica</name>
    <dbReference type="NCBI Taxonomy" id="1284222"/>
    <lineage>
        <taxon>Bacteria</taxon>
        <taxon>Pseudomonadati</taxon>
        <taxon>Planctomycetota</taxon>
        <taxon>Candidatus Brocadiia</taxon>
        <taxon>Candidatus Brocadiales</taxon>
        <taxon>Candidatus Scalinduaceae</taxon>
        <taxon>Candidatus Scalindua</taxon>
    </lineage>
</organism>
<gene>
    <name evidence="6" type="ORF">SCALIN_C28_0365</name>
</gene>
<evidence type="ECO:0000256" key="2">
    <source>
        <dbReference type="ARBA" id="ARBA00016109"/>
    </source>
</evidence>
<evidence type="ECO:0000256" key="4">
    <source>
        <dbReference type="ARBA" id="ARBA00023118"/>
    </source>
</evidence>
<dbReference type="RefSeq" id="WP_096895530.1">
    <property type="nucleotide sequence ID" value="NZ_BAOS01000028.1"/>
</dbReference>
<reference evidence="7" key="1">
    <citation type="journal article" date="2017" name="Environ. Microbiol. Rep.">
        <title>Genetic Diversity of Marine Anaerobic Ammonium-Oxidizing Bacteria as Revealed by Genomic and Proteomic Analyses of 'Candidatus Scalindua japonica'.</title>
        <authorList>
            <person name="Oshiki M."/>
            <person name="Mizuto K."/>
            <person name="Kimura Z."/>
            <person name="Kindaichi T."/>
            <person name="Satoh H."/>
            <person name="Okabe S."/>
        </authorList>
    </citation>
    <scope>NUCLEOTIDE SEQUENCE [LARGE SCALE GENOMIC DNA]</scope>
    <source>
        <strain evidence="7">husup-a2</strain>
    </source>
</reference>
<dbReference type="GO" id="GO:0051607">
    <property type="term" value="P:defense response to virus"/>
    <property type="evidence" value="ECO:0007669"/>
    <property type="project" value="UniProtKB-KW"/>
</dbReference>
<feature type="domain" description="Csm4 C-terminal" evidence="5">
    <location>
        <begin position="265"/>
        <end position="351"/>
    </location>
</feature>
<protein>
    <recommendedName>
        <fullName evidence="2">CRISPR system Cms protein Csm4</fullName>
    </recommendedName>
</protein>
<dbReference type="Pfam" id="PF17953">
    <property type="entry name" value="Csm4_C"/>
    <property type="match status" value="1"/>
</dbReference>
<dbReference type="OrthoDB" id="7059961at2"/>
<evidence type="ECO:0000256" key="1">
    <source>
        <dbReference type="ARBA" id="ARBA00005772"/>
    </source>
</evidence>
<dbReference type="Proteomes" id="UP000218542">
    <property type="component" value="Unassembled WGS sequence"/>
</dbReference>
<accession>A0A286U275</accession>